<evidence type="ECO:0000259" key="8">
    <source>
        <dbReference type="PROSITE" id="PS50928"/>
    </source>
</evidence>
<name>C8WUN4_ALIAD</name>
<dbReference type="eggNOG" id="COG0600">
    <property type="taxonomic scope" value="Bacteria"/>
</dbReference>
<evidence type="ECO:0000256" key="1">
    <source>
        <dbReference type="ARBA" id="ARBA00004651"/>
    </source>
</evidence>
<reference evidence="9 10" key="2">
    <citation type="journal article" date="2010" name="Stand. Genomic Sci.">
        <title>Complete genome sequence of Alicyclobacillus acidocaldarius type strain (104-IA).</title>
        <authorList>
            <person name="Mavromatis K."/>
            <person name="Sikorski J."/>
            <person name="Lapidus A."/>
            <person name="Glavina Del Rio T."/>
            <person name="Copeland A."/>
            <person name="Tice H."/>
            <person name="Cheng J.F."/>
            <person name="Lucas S."/>
            <person name="Chen F."/>
            <person name="Nolan M."/>
            <person name="Bruce D."/>
            <person name="Goodwin L."/>
            <person name="Pitluck S."/>
            <person name="Ivanova N."/>
            <person name="Ovchinnikova G."/>
            <person name="Pati A."/>
            <person name="Chen A."/>
            <person name="Palaniappan K."/>
            <person name="Land M."/>
            <person name="Hauser L."/>
            <person name="Chang Y.J."/>
            <person name="Jeffries C.D."/>
            <person name="Chain P."/>
            <person name="Meincke L."/>
            <person name="Sims D."/>
            <person name="Chertkov O."/>
            <person name="Han C."/>
            <person name="Brettin T."/>
            <person name="Detter J.C."/>
            <person name="Wahrenburg C."/>
            <person name="Rohde M."/>
            <person name="Pukall R."/>
            <person name="Goker M."/>
            <person name="Bristow J."/>
            <person name="Eisen J.A."/>
            <person name="Markowitz V."/>
            <person name="Hugenholtz P."/>
            <person name="Klenk H.P."/>
            <person name="Kyrpides N.C."/>
        </authorList>
    </citation>
    <scope>NUCLEOTIDE SEQUENCE [LARGE SCALE GENOMIC DNA]</scope>
    <source>
        <strain evidence="10">ATCC 27009 / DSM 446 / BCRC 14685 / JCM 5260 / KCTC 1825 / NBRC 15652 / NCIMB 11725 / NRRL B-14509 / 104-IA</strain>
    </source>
</reference>
<dbReference type="PROSITE" id="PS50928">
    <property type="entry name" value="ABC_TM1"/>
    <property type="match status" value="1"/>
</dbReference>
<dbReference type="InterPro" id="IPR035906">
    <property type="entry name" value="MetI-like_sf"/>
</dbReference>
<dbReference type="CDD" id="cd06261">
    <property type="entry name" value="TM_PBP2"/>
    <property type="match status" value="1"/>
</dbReference>
<accession>C8WUN4</accession>
<evidence type="ECO:0000256" key="5">
    <source>
        <dbReference type="ARBA" id="ARBA00022989"/>
    </source>
</evidence>
<evidence type="ECO:0000313" key="10">
    <source>
        <dbReference type="Proteomes" id="UP000001917"/>
    </source>
</evidence>
<dbReference type="Pfam" id="PF00528">
    <property type="entry name" value="BPD_transp_1"/>
    <property type="match status" value="1"/>
</dbReference>
<dbReference type="GO" id="GO:0042918">
    <property type="term" value="P:alkanesulfonate transmembrane transport"/>
    <property type="evidence" value="ECO:0007669"/>
    <property type="project" value="UniProtKB-ARBA"/>
</dbReference>
<dbReference type="Proteomes" id="UP000001917">
    <property type="component" value="Chromosome"/>
</dbReference>
<dbReference type="FunFam" id="1.10.3720.10:FF:000003">
    <property type="entry name" value="Aliphatic sulfonate ABC transporter permease"/>
    <property type="match status" value="1"/>
</dbReference>
<keyword evidence="5 7" id="KW-1133">Transmembrane helix</keyword>
<keyword evidence="10" id="KW-1185">Reference proteome</keyword>
<evidence type="ECO:0000256" key="7">
    <source>
        <dbReference type="RuleBase" id="RU363032"/>
    </source>
</evidence>
<feature type="transmembrane region" description="Helical" evidence="7">
    <location>
        <begin position="128"/>
        <end position="147"/>
    </location>
</feature>
<dbReference type="AlphaFoldDB" id="C8WUN4"/>
<proteinExistence type="inferred from homology"/>
<feature type="transmembrane region" description="Helical" evidence="7">
    <location>
        <begin position="59"/>
        <end position="83"/>
    </location>
</feature>
<dbReference type="EMBL" id="CP001727">
    <property type="protein sequence ID" value="ACV59850.1"/>
    <property type="molecule type" value="Genomic_DNA"/>
</dbReference>
<dbReference type="STRING" id="521098.Aaci_2846"/>
<keyword evidence="4 7" id="KW-0812">Transmembrane</keyword>
<evidence type="ECO:0000256" key="3">
    <source>
        <dbReference type="ARBA" id="ARBA00022475"/>
    </source>
</evidence>
<evidence type="ECO:0000256" key="6">
    <source>
        <dbReference type="ARBA" id="ARBA00023136"/>
    </source>
</evidence>
<dbReference type="GO" id="GO:0005886">
    <property type="term" value="C:plasma membrane"/>
    <property type="evidence" value="ECO:0007669"/>
    <property type="project" value="UniProtKB-SubCell"/>
</dbReference>
<dbReference type="KEGG" id="aac:Aaci_2846"/>
<dbReference type="HOGENOM" id="CLU_046113_1_2_9"/>
<organism evidence="9 10">
    <name type="scientific">Alicyclobacillus acidocaldarius subsp. acidocaldarius (strain ATCC 27009 / DSM 446 / BCRC 14685 / JCM 5260 / KCTC 1825 / NBRC 15652 / NCIMB 11725 / NRRL B-14509 / 104-IA)</name>
    <name type="common">Bacillus acidocaldarius</name>
    <dbReference type="NCBI Taxonomy" id="521098"/>
    <lineage>
        <taxon>Bacteria</taxon>
        <taxon>Bacillati</taxon>
        <taxon>Bacillota</taxon>
        <taxon>Bacilli</taxon>
        <taxon>Bacillales</taxon>
        <taxon>Alicyclobacillaceae</taxon>
        <taxon>Alicyclobacillus</taxon>
    </lineage>
</organism>
<evidence type="ECO:0000256" key="4">
    <source>
        <dbReference type="ARBA" id="ARBA00022692"/>
    </source>
</evidence>
<keyword evidence="2 7" id="KW-0813">Transport</keyword>
<gene>
    <name evidence="9" type="ordered locus">Aaci_2846</name>
</gene>
<dbReference type="PANTHER" id="PTHR30151">
    <property type="entry name" value="ALKANE SULFONATE ABC TRANSPORTER-RELATED, MEMBRANE SUBUNIT"/>
    <property type="match status" value="1"/>
</dbReference>
<dbReference type="InterPro" id="IPR000515">
    <property type="entry name" value="MetI-like"/>
</dbReference>
<sequence>MSRWRMWFWNRVAPWVLPVAVLVIWQALGSAGVISRRILPTPLGVVDAALMLARQGVLWTYIATSAARAFSGFFIGATVGFTLGTLNGISKKASRLLDTPIQMIRTIPHLALVPLVIVWFGIGEQAKVFLVALGTAIPMYMNTYFGIQSLDPGLLEMARVYRFSRLKMFGRVILPGALPSVLSGVRYSLGVMWVTLIVAETISANSGIGYMVMNAQEFMQMNIVVLGVVLYALLGKLSDVIARVLETRLLRWHPIGMQAV</sequence>
<comment type="similarity">
    <text evidence="7">Belongs to the binding-protein-dependent transport system permease family.</text>
</comment>
<feature type="domain" description="ABC transmembrane type-1" evidence="8">
    <location>
        <begin position="62"/>
        <end position="242"/>
    </location>
</feature>
<dbReference type="SUPFAM" id="SSF161098">
    <property type="entry name" value="MetI-like"/>
    <property type="match status" value="1"/>
</dbReference>
<comment type="subcellular location">
    <subcellularLocation>
        <location evidence="1 7">Cell membrane</location>
        <topology evidence="1 7">Multi-pass membrane protein</topology>
    </subcellularLocation>
</comment>
<protein>
    <submittedName>
        <fullName evidence="9">Binding-protein-dependent transport systems inner membrane component</fullName>
    </submittedName>
</protein>
<feature type="transmembrane region" description="Helical" evidence="7">
    <location>
        <begin position="103"/>
        <end position="122"/>
    </location>
</feature>
<evidence type="ECO:0000256" key="2">
    <source>
        <dbReference type="ARBA" id="ARBA00022448"/>
    </source>
</evidence>
<dbReference type="Gene3D" id="1.10.3720.10">
    <property type="entry name" value="MetI-like"/>
    <property type="match status" value="1"/>
</dbReference>
<evidence type="ECO:0000313" key="9">
    <source>
        <dbReference type="EMBL" id="ACV59850.1"/>
    </source>
</evidence>
<reference evidence="10" key="1">
    <citation type="submission" date="2009-09" db="EMBL/GenBank/DDBJ databases">
        <title>The complete chromosome of Alicyclobacillus acidocaldarius subsp. acidocaldarius DSM 446.</title>
        <authorList>
            <consortium name="US DOE Joint Genome Institute (JGI-PGF)"/>
            <person name="Lucas S."/>
            <person name="Copeland A."/>
            <person name="Lapidus A."/>
            <person name="Glavina del Rio T."/>
            <person name="Dalin E."/>
            <person name="Tice H."/>
            <person name="Bruce D."/>
            <person name="Goodwin L."/>
            <person name="Pitluck S."/>
            <person name="Kyrpides N."/>
            <person name="Mavromatis K."/>
            <person name="Ivanova N."/>
            <person name="Ovchinnikova G."/>
            <person name="Chertkov O."/>
            <person name="Sims D."/>
            <person name="Brettin T."/>
            <person name="Detter J.C."/>
            <person name="Han C."/>
            <person name="Larimer F."/>
            <person name="Land M."/>
            <person name="Hauser L."/>
            <person name="Markowitz V."/>
            <person name="Cheng J.-F."/>
            <person name="Hugenholtz P."/>
            <person name="Woyke T."/>
            <person name="Wu D."/>
            <person name="Pukall R."/>
            <person name="Klenk H.-P."/>
            <person name="Eisen J.A."/>
        </authorList>
    </citation>
    <scope>NUCLEOTIDE SEQUENCE [LARGE SCALE GENOMIC DNA]</scope>
    <source>
        <strain evidence="10">ATCC 27009 / DSM 446 / BCRC 14685 / JCM 5260 / KCTC 1825 / NBRC 15652 / NCIMB 11725 / NRRL B-14509 / 104-IA</strain>
    </source>
</reference>
<keyword evidence="3" id="KW-1003">Cell membrane</keyword>
<feature type="transmembrane region" description="Helical" evidence="7">
    <location>
        <begin position="224"/>
        <end position="245"/>
    </location>
</feature>
<keyword evidence="6 7" id="KW-0472">Membrane</keyword>
<dbReference type="PANTHER" id="PTHR30151:SF38">
    <property type="entry name" value="ALIPHATIC SULFONATES TRANSPORT PERMEASE PROTEIN SSUC-RELATED"/>
    <property type="match status" value="1"/>
</dbReference>
<feature type="transmembrane region" description="Helical" evidence="7">
    <location>
        <begin position="191"/>
        <end position="212"/>
    </location>
</feature>